<dbReference type="GO" id="GO:0016887">
    <property type="term" value="F:ATP hydrolysis activity"/>
    <property type="evidence" value="ECO:0007669"/>
    <property type="project" value="UniProtKB-UniRule"/>
</dbReference>
<keyword evidence="9 14" id="KW-0067">ATP-binding</keyword>
<evidence type="ECO:0000313" key="17">
    <source>
        <dbReference type="EMBL" id="OGG66707.1"/>
    </source>
</evidence>
<keyword evidence="12 14" id="KW-0472">Membrane</keyword>
<dbReference type="FunFam" id="1.20.58.760:FF:000001">
    <property type="entry name" value="ATP-dependent zinc metalloprotease FtsH"/>
    <property type="match status" value="1"/>
</dbReference>
<dbReference type="InterPro" id="IPR003593">
    <property type="entry name" value="AAA+_ATPase"/>
</dbReference>
<evidence type="ECO:0000256" key="1">
    <source>
        <dbReference type="ARBA" id="ARBA00004370"/>
    </source>
</evidence>
<feature type="binding site" evidence="14">
    <location>
        <position position="498"/>
    </location>
    <ligand>
        <name>Zn(2+)</name>
        <dbReference type="ChEBI" id="CHEBI:29105"/>
        <note>catalytic</note>
    </ligand>
</feature>
<evidence type="ECO:0000256" key="14">
    <source>
        <dbReference type="HAMAP-Rule" id="MF_01458"/>
    </source>
</evidence>
<evidence type="ECO:0000256" key="9">
    <source>
        <dbReference type="ARBA" id="ARBA00022840"/>
    </source>
</evidence>
<dbReference type="InterPro" id="IPR005936">
    <property type="entry name" value="FtsH"/>
</dbReference>
<comment type="cofactor">
    <cofactor evidence="14">
        <name>Zn(2+)</name>
        <dbReference type="ChEBI" id="CHEBI:29105"/>
    </cofactor>
    <text evidence="14">Binds 1 zinc ion per subunit.</text>
</comment>
<evidence type="ECO:0000256" key="11">
    <source>
        <dbReference type="ARBA" id="ARBA00023049"/>
    </source>
</evidence>
<dbReference type="NCBIfam" id="TIGR01241">
    <property type="entry name" value="FtsH_fam"/>
    <property type="match status" value="1"/>
</dbReference>
<comment type="subunit">
    <text evidence="14">Homohexamer.</text>
</comment>
<dbReference type="FunFam" id="1.10.8.60:FF:000001">
    <property type="entry name" value="ATP-dependent zinc metalloprotease FtsH"/>
    <property type="match status" value="1"/>
</dbReference>
<dbReference type="InterPro" id="IPR037219">
    <property type="entry name" value="Peptidase_M41-like"/>
</dbReference>
<dbReference type="CDD" id="cd19501">
    <property type="entry name" value="RecA-like_FtsH"/>
    <property type="match status" value="1"/>
</dbReference>
<comment type="similarity">
    <text evidence="2 14">In the C-terminal section; belongs to the peptidase M41 family.</text>
</comment>
<evidence type="ECO:0000256" key="8">
    <source>
        <dbReference type="ARBA" id="ARBA00022833"/>
    </source>
</evidence>
<feature type="binding site" evidence="14">
    <location>
        <position position="426"/>
    </location>
    <ligand>
        <name>Zn(2+)</name>
        <dbReference type="ChEBI" id="CHEBI:29105"/>
        <note>catalytic</note>
    </ligand>
</feature>
<comment type="similarity">
    <text evidence="15">Belongs to the AAA ATPase family.</text>
</comment>
<dbReference type="STRING" id="1798500.A3C21_03190"/>
<dbReference type="Gene3D" id="1.20.58.760">
    <property type="entry name" value="Peptidase M41"/>
    <property type="match status" value="1"/>
</dbReference>
<feature type="transmembrane region" description="Helical" evidence="14">
    <location>
        <begin position="104"/>
        <end position="126"/>
    </location>
</feature>
<dbReference type="PANTHER" id="PTHR23076:SF97">
    <property type="entry name" value="ATP-DEPENDENT ZINC METALLOPROTEASE YME1L1"/>
    <property type="match status" value="1"/>
</dbReference>
<keyword evidence="17" id="KW-0132">Cell division</keyword>
<dbReference type="Pfam" id="PF17862">
    <property type="entry name" value="AAA_lid_3"/>
    <property type="match status" value="1"/>
</dbReference>
<dbReference type="EMBL" id="MFLN01000040">
    <property type="protein sequence ID" value="OGG66707.1"/>
    <property type="molecule type" value="Genomic_DNA"/>
</dbReference>
<evidence type="ECO:0000256" key="6">
    <source>
        <dbReference type="ARBA" id="ARBA00022741"/>
    </source>
</evidence>
<dbReference type="GO" id="GO:0030163">
    <property type="term" value="P:protein catabolic process"/>
    <property type="evidence" value="ECO:0007669"/>
    <property type="project" value="UniProtKB-UniRule"/>
</dbReference>
<organism evidence="17 18">
    <name type="scientific">Candidatus Kaiserbacteria bacterium RIFCSPHIGHO2_02_FULL_59_21</name>
    <dbReference type="NCBI Taxonomy" id="1798500"/>
    <lineage>
        <taxon>Bacteria</taxon>
        <taxon>Candidatus Kaiseribacteriota</taxon>
    </lineage>
</organism>
<keyword evidence="7 14" id="KW-0378">Hydrolase</keyword>
<dbReference type="HAMAP" id="MF_01458">
    <property type="entry name" value="FtsH"/>
    <property type="match status" value="1"/>
</dbReference>
<evidence type="ECO:0000256" key="15">
    <source>
        <dbReference type="RuleBase" id="RU003651"/>
    </source>
</evidence>
<evidence type="ECO:0000256" key="13">
    <source>
        <dbReference type="ARBA" id="ARBA00061570"/>
    </source>
</evidence>
<keyword evidence="8 14" id="KW-0862">Zinc</keyword>
<protein>
    <recommendedName>
        <fullName evidence="14">ATP-dependent zinc metalloprotease FtsH</fullName>
        <ecNumber evidence="14">3.4.24.-</ecNumber>
    </recommendedName>
</protein>
<dbReference type="Proteomes" id="UP000178572">
    <property type="component" value="Unassembled WGS sequence"/>
</dbReference>
<dbReference type="Pfam" id="PF01434">
    <property type="entry name" value="Peptidase_M41"/>
    <property type="match status" value="1"/>
</dbReference>
<keyword evidence="11 14" id="KW-0482">Metalloprotease</keyword>
<dbReference type="FunFam" id="3.40.50.300:FF:000001">
    <property type="entry name" value="ATP-dependent zinc metalloprotease FtsH"/>
    <property type="match status" value="1"/>
</dbReference>
<dbReference type="InterPro" id="IPR003960">
    <property type="entry name" value="ATPase_AAA_CS"/>
</dbReference>
<sequence length="617" mass="67482">MQLAMAFAVFLVLSAGYSLVRQYVVSEAETVPLSQIASDVAAGKIESLLVEGDAITATYADETKKKSRKETEASLTETLANYQVSQEQIGAVKIEIKDEGGARFWFLTLAPLMVPVLLLFGIIWYLSRQMRGAGMQAFTFGRSMARLTSPEDQVQRVTFADVAGAKEAKEELTEIVDFLKNPKKFIQIGARIPKGVLLMGAAGTGKTLLARAVAGESNVPFFSISGSEFVEMFVGVGASRVRDTFQVAKKASPSILFIDEIDAIGRVRGTGVGGGNDEREQTLNQILVELDGFEPNEKVIVMAATNRPDVLDPALVRPGRFDRRVVIDLPDRKDREDILKVHARQKPLGPDVRLTVIAERTPGFSGADLANLMNEGAILAARENRKEITQYDLIRSIEKVMLGPERRSHVLNKKEKEITAYHEAGHALVASVLPYADPVHKISIISRGRAAGYTLKLPFEDRKMQSRKEFLDDIAVSLGGYVAERMIFGDITTGAANDLQVLSALARNMVARYGMSEKMGPIAFAASAQRAIFGEGVEGGEQSEEVASQIDAEVKRIIEGAHKKAEGVLKKHRKALDAIAGQLVEVETIERDDFEKILIAHGITPKKKEDIEHQPLA</sequence>
<evidence type="ECO:0000313" key="18">
    <source>
        <dbReference type="Proteomes" id="UP000178572"/>
    </source>
</evidence>
<dbReference type="GO" id="GO:0004222">
    <property type="term" value="F:metalloendopeptidase activity"/>
    <property type="evidence" value="ECO:0007669"/>
    <property type="project" value="InterPro"/>
</dbReference>
<dbReference type="GO" id="GO:0005886">
    <property type="term" value="C:plasma membrane"/>
    <property type="evidence" value="ECO:0007669"/>
    <property type="project" value="UniProtKB-SubCell"/>
</dbReference>
<dbReference type="EC" id="3.4.24.-" evidence="14"/>
<comment type="function">
    <text evidence="14">Acts as a processive, ATP-dependent zinc metallopeptidase for both cytoplasmic and membrane proteins. Plays a role in the quality control of integral membrane proteins.</text>
</comment>
<keyword evidence="10 14" id="KW-1133">Transmembrane helix</keyword>
<dbReference type="Gene3D" id="3.40.50.300">
    <property type="entry name" value="P-loop containing nucleotide triphosphate hydrolases"/>
    <property type="match status" value="1"/>
</dbReference>
<evidence type="ECO:0000259" key="16">
    <source>
        <dbReference type="SMART" id="SM00382"/>
    </source>
</evidence>
<dbReference type="PROSITE" id="PS00674">
    <property type="entry name" value="AAA"/>
    <property type="match status" value="1"/>
</dbReference>
<dbReference type="GO" id="GO:0004176">
    <property type="term" value="F:ATP-dependent peptidase activity"/>
    <property type="evidence" value="ECO:0007669"/>
    <property type="project" value="InterPro"/>
</dbReference>
<dbReference type="SUPFAM" id="SSF140990">
    <property type="entry name" value="FtsH protease domain-like"/>
    <property type="match status" value="1"/>
</dbReference>
<evidence type="ECO:0000256" key="12">
    <source>
        <dbReference type="ARBA" id="ARBA00023136"/>
    </source>
</evidence>
<feature type="binding site" evidence="14">
    <location>
        <position position="422"/>
    </location>
    <ligand>
        <name>Zn(2+)</name>
        <dbReference type="ChEBI" id="CHEBI:29105"/>
        <note>catalytic</note>
    </ligand>
</feature>
<keyword evidence="14" id="KW-1003">Cell membrane</keyword>
<feature type="domain" description="AAA+ ATPase" evidence="16">
    <location>
        <begin position="192"/>
        <end position="331"/>
    </location>
</feature>
<keyword evidence="17" id="KW-0131">Cell cycle</keyword>
<evidence type="ECO:0000256" key="10">
    <source>
        <dbReference type="ARBA" id="ARBA00022989"/>
    </source>
</evidence>
<evidence type="ECO:0000256" key="4">
    <source>
        <dbReference type="ARBA" id="ARBA00022692"/>
    </source>
</evidence>
<gene>
    <name evidence="14" type="primary">ftsH</name>
    <name evidence="17" type="ORF">A3C21_03190</name>
</gene>
<comment type="caution">
    <text evidence="17">The sequence shown here is derived from an EMBL/GenBank/DDBJ whole genome shotgun (WGS) entry which is preliminary data.</text>
</comment>
<feature type="active site" evidence="14">
    <location>
        <position position="423"/>
    </location>
</feature>
<dbReference type="SMART" id="SM00382">
    <property type="entry name" value="AAA"/>
    <property type="match status" value="1"/>
</dbReference>
<comment type="caution">
    <text evidence="14">Lacks conserved residue(s) required for the propagation of feature annotation.</text>
</comment>
<dbReference type="AlphaFoldDB" id="A0A1F6DZD9"/>
<dbReference type="Pfam" id="PF00004">
    <property type="entry name" value="AAA"/>
    <property type="match status" value="1"/>
</dbReference>
<dbReference type="InterPro" id="IPR003959">
    <property type="entry name" value="ATPase_AAA_core"/>
</dbReference>
<keyword evidence="6 14" id="KW-0547">Nucleotide-binding</keyword>
<dbReference type="GO" id="GO:0008270">
    <property type="term" value="F:zinc ion binding"/>
    <property type="evidence" value="ECO:0007669"/>
    <property type="project" value="UniProtKB-UniRule"/>
</dbReference>
<name>A0A1F6DZD9_9BACT</name>
<dbReference type="Gene3D" id="1.10.8.60">
    <property type="match status" value="1"/>
</dbReference>
<dbReference type="GO" id="GO:0051301">
    <property type="term" value="P:cell division"/>
    <property type="evidence" value="ECO:0007669"/>
    <property type="project" value="UniProtKB-KW"/>
</dbReference>
<keyword evidence="3 14" id="KW-0645">Protease</keyword>
<proteinExistence type="inferred from homology"/>
<accession>A0A1F6DZD9</accession>
<dbReference type="InterPro" id="IPR000642">
    <property type="entry name" value="Peptidase_M41"/>
</dbReference>
<evidence type="ECO:0000256" key="2">
    <source>
        <dbReference type="ARBA" id="ARBA00010044"/>
    </source>
</evidence>
<comment type="similarity">
    <text evidence="13 14">In the central section; belongs to the AAA ATPase family.</text>
</comment>
<reference evidence="17 18" key="1">
    <citation type="journal article" date="2016" name="Nat. Commun.">
        <title>Thousands of microbial genomes shed light on interconnected biogeochemical processes in an aquifer system.</title>
        <authorList>
            <person name="Anantharaman K."/>
            <person name="Brown C.T."/>
            <person name="Hug L.A."/>
            <person name="Sharon I."/>
            <person name="Castelle C.J."/>
            <person name="Probst A.J."/>
            <person name="Thomas B.C."/>
            <person name="Singh A."/>
            <person name="Wilkins M.J."/>
            <person name="Karaoz U."/>
            <person name="Brodie E.L."/>
            <person name="Williams K.H."/>
            <person name="Hubbard S.S."/>
            <person name="Banfield J.F."/>
        </authorList>
    </citation>
    <scope>NUCLEOTIDE SEQUENCE [LARGE SCALE GENOMIC DNA]</scope>
</reference>
<dbReference type="PANTHER" id="PTHR23076">
    <property type="entry name" value="METALLOPROTEASE M41 FTSH"/>
    <property type="match status" value="1"/>
</dbReference>
<evidence type="ECO:0000256" key="3">
    <source>
        <dbReference type="ARBA" id="ARBA00022670"/>
    </source>
</evidence>
<dbReference type="InterPro" id="IPR041569">
    <property type="entry name" value="AAA_lid_3"/>
</dbReference>
<keyword evidence="5 14" id="KW-0479">Metal-binding</keyword>
<evidence type="ECO:0000256" key="5">
    <source>
        <dbReference type="ARBA" id="ARBA00022723"/>
    </source>
</evidence>
<keyword evidence="4 14" id="KW-0812">Transmembrane</keyword>
<dbReference type="InterPro" id="IPR027417">
    <property type="entry name" value="P-loop_NTPase"/>
</dbReference>
<dbReference type="SUPFAM" id="SSF52540">
    <property type="entry name" value="P-loop containing nucleoside triphosphate hydrolases"/>
    <property type="match status" value="1"/>
</dbReference>
<dbReference type="GO" id="GO:0006508">
    <property type="term" value="P:proteolysis"/>
    <property type="evidence" value="ECO:0007669"/>
    <property type="project" value="UniProtKB-KW"/>
</dbReference>
<evidence type="ECO:0000256" key="7">
    <source>
        <dbReference type="ARBA" id="ARBA00022801"/>
    </source>
</evidence>
<comment type="subcellular location">
    <subcellularLocation>
        <location evidence="14">Cell membrane</location>
        <topology evidence="14">Multi-pass membrane protein</topology>
        <orientation evidence="14">Cytoplasmic side</orientation>
    </subcellularLocation>
    <subcellularLocation>
        <location evidence="1">Membrane</location>
    </subcellularLocation>
</comment>
<dbReference type="GO" id="GO:0005524">
    <property type="term" value="F:ATP binding"/>
    <property type="evidence" value="ECO:0007669"/>
    <property type="project" value="UniProtKB-UniRule"/>
</dbReference>